<reference evidence="5 6" key="1">
    <citation type="journal article" date="2019" name="Emerg. Microbes Infect.">
        <title>Comprehensive subspecies identification of 175 nontuberculous mycobacteria species based on 7547 genomic profiles.</title>
        <authorList>
            <person name="Matsumoto Y."/>
            <person name="Kinjo T."/>
            <person name="Motooka D."/>
            <person name="Nabeya D."/>
            <person name="Jung N."/>
            <person name="Uechi K."/>
            <person name="Horii T."/>
            <person name="Iida T."/>
            <person name="Fujita J."/>
            <person name="Nakamura S."/>
        </authorList>
    </citation>
    <scope>NUCLEOTIDE SEQUENCE [LARGE SCALE GENOMIC DNA]</scope>
    <source>
        <strain evidence="5 6">JCM 16367</strain>
    </source>
</reference>
<gene>
    <name evidence="5" type="primary">espG5</name>
    <name evidence="5" type="ORF">MNVI_40190</name>
</gene>
<protein>
    <submittedName>
        <fullName evidence="5">ESX-5 secretion-associated protein EspG5</fullName>
    </submittedName>
</protein>
<evidence type="ECO:0000313" key="5">
    <source>
        <dbReference type="EMBL" id="BBY08701.1"/>
    </source>
</evidence>
<evidence type="ECO:0000256" key="2">
    <source>
        <dbReference type="ARBA" id="ARBA00006411"/>
    </source>
</evidence>
<evidence type="ECO:0000256" key="4">
    <source>
        <dbReference type="ARBA" id="ARBA00023186"/>
    </source>
</evidence>
<keyword evidence="4" id="KW-0143">Chaperone</keyword>
<name>A0A7I7PJF9_9MYCO</name>
<dbReference type="EMBL" id="AP022583">
    <property type="protein sequence ID" value="BBY08701.1"/>
    <property type="molecule type" value="Genomic_DNA"/>
</dbReference>
<dbReference type="Proteomes" id="UP000466894">
    <property type="component" value="Chromosome"/>
</dbReference>
<accession>A0A7I7PJF9</accession>
<evidence type="ECO:0000256" key="3">
    <source>
        <dbReference type="ARBA" id="ARBA00022490"/>
    </source>
</evidence>
<evidence type="ECO:0000256" key="1">
    <source>
        <dbReference type="ARBA" id="ARBA00004496"/>
    </source>
</evidence>
<organism evidence="5 6">
    <name type="scientific">Mycobacterium noviomagense</name>
    <dbReference type="NCBI Taxonomy" id="459858"/>
    <lineage>
        <taxon>Bacteria</taxon>
        <taxon>Bacillati</taxon>
        <taxon>Actinomycetota</taxon>
        <taxon>Actinomycetes</taxon>
        <taxon>Mycobacteriales</taxon>
        <taxon>Mycobacteriaceae</taxon>
        <taxon>Mycobacterium</taxon>
    </lineage>
</organism>
<evidence type="ECO:0000313" key="6">
    <source>
        <dbReference type="Proteomes" id="UP000466894"/>
    </source>
</evidence>
<dbReference type="Pfam" id="PF14011">
    <property type="entry name" value="ESX-1_EspG"/>
    <property type="match status" value="1"/>
</dbReference>
<dbReference type="KEGG" id="mnv:MNVI_40190"/>
<proteinExistence type="inferred from homology"/>
<comment type="subcellular location">
    <subcellularLocation>
        <location evidence="1">Cytoplasm</location>
    </subcellularLocation>
</comment>
<keyword evidence="3" id="KW-0963">Cytoplasm</keyword>
<dbReference type="AlphaFoldDB" id="A0A7I7PJF9"/>
<sequence length="307" mass="33345">MGATMDQQSTRTDITVNVEGFWLLQALLDIRHVAPELRCRPFVSTESMDWLNEHPGMAVMREQGIVADDTVNDQVAERMRVLAAPDLEVIALLSRGKLRYGVIEPEEGEEQPVGSRDIPDNEFRVVLARRGTHWVSAVRVADEITVDDVAITDTPSIAALVFDGLESIHHAEPAQINAVNVPLDEMLEATKAWQSAGFNVFSGGDLRRLGISAATVAALGQALADPQAEAAVYARQYRDDAKGPSASVLSLKDGSGGRIALYQQARTAGSGETWLAICPATPQLVQVGVKTVLETLPFGEWKTHRRV</sequence>
<comment type="similarity">
    <text evidence="2">Belongs to the EspG family.</text>
</comment>
<dbReference type="GO" id="GO:0005737">
    <property type="term" value="C:cytoplasm"/>
    <property type="evidence" value="ECO:0007669"/>
    <property type="project" value="UniProtKB-SubCell"/>
</dbReference>
<dbReference type="InterPro" id="IPR025734">
    <property type="entry name" value="EspG"/>
</dbReference>